<evidence type="ECO:0000256" key="2">
    <source>
        <dbReference type="PROSITE-ProRule" id="PRU00192"/>
    </source>
</evidence>
<sequence length="250" mass="27890">MPSRPPGGNLQKLAAKHTACYRNFGDSPAKTQIRPQCHAEPPPKTGNEGSIGVMEGRRPSGRLHQVIRAYHPIASTEVALEVDDVLEEDPDHSAPSGWLFGRNRRTNCKGYFPCNFTKEIVERSWTPQTPTLTPPVALPRKLSSSVSPFSLSESVSQSSTYDYEALSSERCKDEGVIYGKFLCSSMDSLYSRSQDIRESKGGESHHVIDWEKGLFFLTPVLCRHCEYQFKLLHCIRNGPAPSSRLGIMCF</sequence>
<organism evidence="5 6">
    <name type="scientific">Cloeon dipterum</name>
    <dbReference type="NCBI Taxonomy" id="197152"/>
    <lineage>
        <taxon>Eukaryota</taxon>
        <taxon>Metazoa</taxon>
        <taxon>Ecdysozoa</taxon>
        <taxon>Arthropoda</taxon>
        <taxon>Hexapoda</taxon>
        <taxon>Insecta</taxon>
        <taxon>Pterygota</taxon>
        <taxon>Palaeoptera</taxon>
        <taxon>Ephemeroptera</taxon>
        <taxon>Pisciforma</taxon>
        <taxon>Baetidae</taxon>
        <taxon>Cloeon</taxon>
    </lineage>
</organism>
<accession>A0A8S1DAL9</accession>
<dbReference type="PROSITE" id="PS50002">
    <property type="entry name" value="SH3"/>
    <property type="match status" value="1"/>
</dbReference>
<feature type="region of interest" description="Disordered" evidence="3">
    <location>
        <begin position="24"/>
        <end position="56"/>
    </location>
</feature>
<keyword evidence="1 2" id="KW-0728">SH3 domain</keyword>
<reference evidence="5 6" key="1">
    <citation type="submission" date="2020-04" db="EMBL/GenBank/DDBJ databases">
        <authorList>
            <person name="Alioto T."/>
            <person name="Alioto T."/>
            <person name="Gomez Garrido J."/>
        </authorList>
    </citation>
    <scope>NUCLEOTIDE SEQUENCE [LARGE SCALE GENOMIC DNA]</scope>
</reference>
<protein>
    <recommendedName>
        <fullName evidence="4">SH3 domain-containing protein</fullName>
    </recommendedName>
</protein>
<dbReference type="Gene3D" id="2.30.30.40">
    <property type="entry name" value="SH3 Domains"/>
    <property type="match status" value="1"/>
</dbReference>
<proteinExistence type="predicted"/>
<evidence type="ECO:0000259" key="4">
    <source>
        <dbReference type="PROSITE" id="PS50002"/>
    </source>
</evidence>
<dbReference type="Proteomes" id="UP000494165">
    <property type="component" value="Unassembled WGS sequence"/>
</dbReference>
<evidence type="ECO:0000256" key="3">
    <source>
        <dbReference type="SAM" id="MobiDB-lite"/>
    </source>
</evidence>
<dbReference type="SUPFAM" id="SSF50044">
    <property type="entry name" value="SH3-domain"/>
    <property type="match status" value="1"/>
</dbReference>
<dbReference type="InterPro" id="IPR036028">
    <property type="entry name" value="SH3-like_dom_sf"/>
</dbReference>
<evidence type="ECO:0000256" key="1">
    <source>
        <dbReference type="ARBA" id="ARBA00022443"/>
    </source>
</evidence>
<dbReference type="EMBL" id="CADEPI010000148">
    <property type="protein sequence ID" value="CAB3377638.1"/>
    <property type="molecule type" value="Genomic_DNA"/>
</dbReference>
<name>A0A8S1DAL9_9INSE</name>
<feature type="domain" description="SH3" evidence="4">
    <location>
        <begin position="59"/>
        <end position="122"/>
    </location>
</feature>
<gene>
    <name evidence="5" type="ORF">CLODIP_2_CD14055</name>
</gene>
<dbReference type="SMART" id="SM00326">
    <property type="entry name" value="SH3"/>
    <property type="match status" value="1"/>
</dbReference>
<dbReference type="OrthoDB" id="3175255at2759"/>
<evidence type="ECO:0000313" key="5">
    <source>
        <dbReference type="EMBL" id="CAB3377638.1"/>
    </source>
</evidence>
<dbReference type="InterPro" id="IPR001452">
    <property type="entry name" value="SH3_domain"/>
</dbReference>
<comment type="caution">
    <text evidence="5">The sequence shown here is derived from an EMBL/GenBank/DDBJ whole genome shotgun (WGS) entry which is preliminary data.</text>
</comment>
<dbReference type="AlphaFoldDB" id="A0A8S1DAL9"/>
<keyword evidence="6" id="KW-1185">Reference proteome</keyword>
<evidence type="ECO:0000313" key="6">
    <source>
        <dbReference type="Proteomes" id="UP000494165"/>
    </source>
</evidence>